<sequence>MKHLLAVLVPALLLASAPRARAADPAQPTPVAVELARYVLPEENWNRTLTGISQQTVQYLSQMAQQQGGSTQPELFEKLMKQIMSIYSYQEIVDLQASVLAKHYTEAELRELLAFYKTPIGQKTIRVMPDVAQDVNGQMMAVMQQRLPAVLEKLKPEFEKAAAEHQASGGATAAPASEKPARKK</sequence>
<feature type="chain" id="PRO_5045118844" description="DUF2059 domain-containing protein" evidence="2">
    <location>
        <begin position="23"/>
        <end position="184"/>
    </location>
</feature>
<protein>
    <recommendedName>
        <fullName evidence="3">DUF2059 domain-containing protein</fullName>
    </recommendedName>
</protein>
<keyword evidence="5" id="KW-1185">Reference proteome</keyword>
<evidence type="ECO:0000313" key="4">
    <source>
        <dbReference type="EMBL" id="BDG02103.1"/>
    </source>
</evidence>
<proteinExistence type="predicted"/>
<feature type="signal peptide" evidence="2">
    <location>
        <begin position="1"/>
        <end position="22"/>
    </location>
</feature>
<feature type="region of interest" description="Disordered" evidence="1">
    <location>
        <begin position="158"/>
        <end position="184"/>
    </location>
</feature>
<evidence type="ECO:0000256" key="2">
    <source>
        <dbReference type="SAM" id="SignalP"/>
    </source>
</evidence>
<evidence type="ECO:0000313" key="5">
    <source>
        <dbReference type="Proteomes" id="UP001162891"/>
    </source>
</evidence>
<organism evidence="4 5">
    <name type="scientific">Anaeromyxobacter oryzae</name>
    <dbReference type="NCBI Taxonomy" id="2918170"/>
    <lineage>
        <taxon>Bacteria</taxon>
        <taxon>Pseudomonadati</taxon>
        <taxon>Myxococcota</taxon>
        <taxon>Myxococcia</taxon>
        <taxon>Myxococcales</taxon>
        <taxon>Cystobacterineae</taxon>
        <taxon>Anaeromyxobacteraceae</taxon>
        <taxon>Anaeromyxobacter</taxon>
    </lineage>
</organism>
<keyword evidence="2" id="KW-0732">Signal</keyword>
<name>A0ABN6MQW3_9BACT</name>
<evidence type="ECO:0000259" key="3">
    <source>
        <dbReference type="Pfam" id="PF09832"/>
    </source>
</evidence>
<dbReference type="Proteomes" id="UP001162891">
    <property type="component" value="Chromosome"/>
</dbReference>
<dbReference type="EMBL" id="AP025591">
    <property type="protein sequence ID" value="BDG02103.1"/>
    <property type="molecule type" value="Genomic_DNA"/>
</dbReference>
<reference evidence="5" key="1">
    <citation type="journal article" date="2022" name="Int. J. Syst. Evol. Microbiol.">
        <title>Anaeromyxobacter oryzae sp. nov., Anaeromyxobacter diazotrophicus sp. nov. and Anaeromyxobacter paludicola sp. nov., isolated from paddy soils.</title>
        <authorList>
            <person name="Itoh H."/>
            <person name="Xu Z."/>
            <person name="Mise K."/>
            <person name="Masuda Y."/>
            <person name="Ushijima N."/>
            <person name="Hayakawa C."/>
            <person name="Shiratori Y."/>
            <person name="Senoo K."/>
        </authorList>
    </citation>
    <scope>NUCLEOTIDE SEQUENCE [LARGE SCALE GENOMIC DNA]</scope>
    <source>
        <strain evidence="5">Red232</strain>
    </source>
</reference>
<dbReference type="RefSeq" id="WP_248359356.1">
    <property type="nucleotide sequence ID" value="NZ_AP025591.1"/>
</dbReference>
<dbReference type="InterPro" id="IPR018637">
    <property type="entry name" value="DUF2059"/>
</dbReference>
<accession>A0ABN6MQW3</accession>
<feature type="domain" description="DUF2059" evidence="3">
    <location>
        <begin position="90"/>
        <end position="148"/>
    </location>
</feature>
<gene>
    <name evidence="4" type="ORF">AMOR_10990</name>
</gene>
<evidence type="ECO:0000256" key="1">
    <source>
        <dbReference type="SAM" id="MobiDB-lite"/>
    </source>
</evidence>
<dbReference type="Pfam" id="PF09832">
    <property type="entry name" value="DUF2059"/>
    <property type="match status" value="1"/>
</dbReference>